<gene>
    <name evidence="3" type="ORF">FHU31_005308</name>
</gene>
<protein>
    <submittedName>
        <fullName evidence="3">Undecaprenyl-diphosphatase</fullName>
        <ecNumber evidence="3">3.6.1.27</ecNumber>
    </submittedName>
</protein>
<reference evidence="3 4" key="1">
    <citation type="submission" date="2020-03" db="EMBL/GenBank/DDBJ databases">
        <title>Sequencing the genomes of 1000 actinobacteria strains.</title>
        <authorList>
            <person name="Klenk H.-P."/>
        </authorList>
    </citation>
    <scope>NUCLEOTIDE SEQUENCE [LARGE SCALE GENOMIC DNA]</scope>
    <source>
        <strain evidence="3 4">DSM 44556</strain>
    </source>
</reference>
<comment type="caution">
    <text evidence="3">The sequence shown here is derived from an EMBL/GenBank/DDBJ whole genome shotgun (WGS) entry which is preliminary data.</text>
</comment>
<feature type="domain" description="Phosphatidic acid phosphatase type 2/haloperoxidase" evidence="2">
    <location>
        <begin position="93"/>
        <end position="206"/>
    </location>
</feature>
<dbReference type="InterPro" id="IPR000326">
    <property type="entry name" value="PAP2/HPO"/>
</dbReference>
<feature type="transmembrane region" description="Helical" evidence="1">
    <location>
        <begin position="191"/>
        <end position="212"/>
    </location>
</feature>
<feature type="transmembrane region" description="Helical" evidence="1">
    <location>
        <begin position="165"/>
        <end position="185"/>
    </location>
</feature>
<dbReference type="Proteomes" id="UP000547444">
    <property type="component" value="Unassembled WGS sequence"/>
</dbReference>
<dbReference type="InterPro" id="IPR036938">
    <property type="entry name" value="PAP2/HPO_sf"/>
</dbReference>
<dbReference type="GO" id="GO:0050380">
    <property type="term" value="F:undecaprenyl-diphosphatase activity"/>
    <property type="evidence" value="ECO:0007669"/>
    <property type="project" value="UniProtKB-EC"/>
</dbReference>
<dbReference type="EC" id="3.6.1.27" evidence="3"/>
<keyword evidence="1" id="KW-0472">Membrane</keyword>
<accession>A0A7X5U4K2</accession>
<sequence>MKPPQAGGRYRSTSVACGIALSLIAFVGLGVVAHRANAGTAVDHSVLHWMVEHRRGWLTSVAIVITNAGSPVAMALLAALAAALLWRRHSPLSAVFVVTTLASATGLSTITKAVVSAQRPPQSMQLVLEVDPSFPSGHVTGVLTFAGILAVVVGRRCSKAARVALMSGVVAVTVAVALTRLYLGVHWLTDIGGAIMLATAVILTAVTILGLATRRSRESGRQDVESAARNVEPVA</sequence>
<dbReference type="Pfam" id="PF01569">
    <property type="entry name" value="PAP2"/>
    <property type="match status" value="1"/>
</dbReference>
<evidence type="ECO:0000313" key="3">
    <source>
        <dbReference type="EMBL" id="NIH98302.1"/>
    </source>
</evidence>
<evidence type="ECO:0000313" key="4">
    <source>
        <dbReference type="Proteomes" id="UP000547444"/>
    </source>
</evidence>
<feature type="transmembrane region" description="Helical" evidence="1">
    <location>
        <begin position="62"/>
        <end position="85"/>
    </location>
</feature>
<evidence type="ECO:0000256" key="1">
    <source>
        <dbReference type="SAM" id="Phobius"/>
    </source>
</evidence>
<name>A0A7X5U4K2_9MYCO</name>
<dbReference type="SMART" id="SM00014">
    <property type="entry name" value="acidPPc"/>
    <property type="match status" value="1"/>
</dbReference>
<dbReference type="EMBL" id="JAANOW010000003">
    <property type="protein sequence ID" value="NIH98302.1"/>
    <property type="molecule type" value="Genomic_DNA"/>
</dbReference>
<feature type="transmembrane region" description="Helical" evidence="1">
    <location>
        <begin position="135"/>
        <end position="153"/>
    </location>
</feature>
<keyword evidence="4" id="KW-1185">Reference proteome</keyword>
<dbReference type="CDD" id="cd03392">
    <property type="entry name" value="PAP2_like_2"/>
    <property type="match status" value="1"/>
</dbReference>
<dbReference type="PANTHER" id="PTHR14969:SF13">
    <property type="entry name" value="AT30094P"/>
    <property type="match status" value="1"/>
</dbReference>
<organism evidence="3 4">
    <name type="scientific">Mycolicibacterium fluoranthenivorans</name>
    <dbReference type="NCBI Taxonomy" id="258505"/>
    <lineage>
        <taxon>Bacteria</taxon>
        <taxon>Bacillati</taxon>
        <taxon>Actinomycetota</taxon>
        <taxon>Actinomycetes</taxon>
        <taxon>Mycobacteriales</taxon>
        <taxon>Mycobacteriaceae</taxon>
        <taxon>Mycolicibacterium</taxon>
    </lineage>
</organism>
<proteinExistence type="predicted"/>
<evidence type="ECO:0000259" key="2">
    <source>
        <dbReference type="SMART" id="SM00014"/>
    </source>
</evidence>
<feature type="transmembrane region" description="Helical" evidence="1">
    <location>
        <begin position="92"/>
        <end position="115"/>
    </location>
</feature>
<dbReference type="RefSeq" id="WP_167163560.1">
    <property type="nucleotide sequence ID" value="NZ_JAANOW010000003.1"/>
</dbReference>
<dbReference type="Gene3D" id="1.20.144.10">
    <property type="entry name" value="Phosphatidic acid phosphatase type 2/haloperoxidase"/>
    <property type="match status" value="2"/>
</dbReference>
<keyword evidence="3" id="KW-0378">Hydrolase</keyword>
<dbReference type="SUPFAM" id="SSF48317">
    <property type="entry name" value="Acid phosphatase/Vanadium-dependent haloperoxidase"/>
    <property type="match status" value="1"/>
</dbReference>
<dbReference type="PANTHER" id="PTHR14969">
    <property type="entry name" value="SPHINGOSINE-1-PHOSPHATE PHOSPHOHYDROLASE"/>
    <property type="match status" value="1"/>
</dbReference>
<keyword evidence="1" id="KW-0812">Transmembrane</keyword>
<dbReference type="AlphaFoldDB" id="A0A7X5U4K2"/>
<keyword evidence="1" id="KW-1133">Transmembrane helix</keyword>